<evidence type="ECO:0000259" key="2">
    <source>
        <dbReference type="Pfam" id="PF17131"/>
    </source>
</evidence>
<evidence type="ECO:0000313" key="4">
    <source>
        <dbReference type="Proteomes" id="UP000009223"/>
    </source>
</evidence>
<organism evidence="3 4">
    <name type="scientific">Treponema primitia (strain ATCC BAA-887 / DSM 12427 / ZAS-2)</name>
    <dbReference type="NCBI Taxonomy" id="545694"/>
    <lineage>
        <taxon>Bacteria</taxon>
        <taxon>Pseudomonadati</taxon>
        <taxon>Spirochaetota</taxon>
        <taxon>Spirochaetia</taxon>
        <taxon>Spirochaetales</taxon>
        <taxon>Treponemataceae</taxon>
        <taxon>Treponema</taxon>
    </lineage>
</organism>
<dbReference type="Proteomes" id="UP000009223">
    <property type="component" value="Chromosome"/>
</dbReference>
<dbReference type="HOGENOM" id="CLU_074356_0_0_12"/>
<gene>
    <name evidence="3" type="ordered locus">TREPR_2827</name>
</gene>
<evidence type="ECO:0000313" key="3">
    <source>
        <dbReference type="EMBL" id="AEF85691.1"/>
    </source>
</evidence>
<dbReference type="EMBL" id="CP001843">
    <property type="protein sequence ID" value="AEF85691.1"/>
    <property type="molecule type" value="Genomic_DNA"/>
</dbReference>
<accession>F5YPW3</accession>
<feature type="domain" description="Uncharacterized protein TP-0789" evidence="2">
    <location>
        <begin position="75"/>
        <end position="260"/>
    </location>
</feature>
<proteinExistence type="predicted"/>
<dbReference type="Gene3D" id="2.50.20.10">
    <property type="entry name" value="Lipoprotein localisation LolA/LolB/LppX"/>
    <property type="match status" value="1"/>
</dbReference>
<dbReference type="Pfam" id="PF17131">
    <property type="entry name" value="LolA_like"/>
    <property type="match status" value="1"/>
</dbReference>
<protein>
    <recommendedName>
        <fullName evidence="2">Uncharacterized protein TP-0789 domain-containing protein</fullName>
    </recommendedName>
</protein>
<dbReference type="InterPro" id="IPR033399">
    <property type="entry name" value="TP_0789-like"/>
</dbReference>
<sequence>MYGSKIMKRFSLLVVSLIMGTGILFAQDAEAIVRAARNRISADTQSSRSRMVITAKNGAITERNIDQYSKDDAEGNERTVVVFQSPASVRGTRFLTIDKSAGGSDRWIFLPNLGKVRRIAASESGGSFMGTDFSYDDMSLMNRGAEKDTNTIVREETLNGATCYVIQSVPKDSDFPYSKTISWIDKSTSVVYKSEMYDRRGALLKTMESGDLKEVQGRLTATQTTVSTVSAGTSTTIYMDIIKYDDPIPEGVFTTAYLETGRAR</sequence>
<dbReference type="STRING" id="545694.TREPR_2827"/>
<evidence type="ECO:0000256" key="1">
    <source>
        <dbReference type="SAM" id="SignalP"/>
    </source>
</evidence>
<reference evidence="4" key="1">
    <citation type="submission" date="2009-12" db="EMBL/GenBank/DDBJ databases">
        <title>Complete sequence of Treponema primitia strain ZAS-2.</title>
        <authorList>
            <person name="Tetu S.G."/>
            <person name="Matson E."/>
            <person name="Ren Q."/>
            <person name="Seshadri R."/>
            <person name="Elbourne L."/>
            <person name="Hassan K.A."/>
            <person name="Durkin A."/>
            <person name="Radune D."/>
            <person name="Mohamoud Y."/>
            <person name="Shay R."/>
            <person name="Jin S."/>
            <person name="Zhang X."/>
            <person name="Lucey K."/>
            <person name="Ballor N.R."/>
            <person name="Ottesen E."/>
            <person name="Rosenthal R."/>
            <person name="Allen A."/>
            <person name="Leadbetter J.R."/>
            <person name="Paulsen I.T."/>
        </authorList>
    </citation>
    <scope>NUCLEOTIDE SEQUENCE [LARGE SCALE GENOMIC DNA]</scope>
    <source>
        <strain evidence="4">ATCC BAA-887 / DSM 12427 / ZAS-2</strain>
    </source>
</reference>
<feature type="signal peptide" evidence="1">
    <location>
        <begin position="1"/>
        <end position="26"/>
    </location>
</feature>
<dbReference type="AlphaFoldDB" id="F5YPW3"/>
<keyword evidence="4" id="KW-1185">Reference proteome</keyword>
<keyword evidence="1" id="KW-0732">Signal</keyword>
<dbReference type="KEGG" id="tpi:TREPR_2827"/>
<dbReference type="eggNOG" id="COG3026">
    <property type="taxonomic scope" value="Bacteria"/>
</dbReference>
<reference evidence="3 4" key="2">
    <citation type="journal article" date="2011" name="ISME J.">
        <title>RNA-seq reveals cooperative metabolic interactions between two termite-gut spirochete species in co-culture.</title>
        <authorList>
            <person name="Rosenthal A.Z."/>
            <person name="Matson E.G."/>
            <person name="Eldar A."/>
            <person name="Leadbetter J.R."/>
        </authorList>
    </citation>
    <scope>NUCLEOTIDE SEQUENCE [LARGE SCALE GENOMIC DNA]</scope>
    <source>
        <strain evidence="4">ATCC BAA-887 / DSM 12427 / ZAS-2</strain>
    </source>
</reference>
<feature type="chain" id="PRO_5003336230" description="Uncharacterized protein TP-0789 domain-containing protein" evidence="1">
    <location>
        <begin position="27"/>
        <end position="264"/>
    </location>
</feature>
<name>F5YPW3_TREPZ</name>
<dbReference type="CDD" id="cd16329">
    <property type="entry name" value="LolA_like"/>
    <property type="match status" value="1"/>
</dbReference>